<dbReference type="InterPro" id="IPR000189">
    <property type="entry name" value="Transglyc_AS"/>
</dbReference>
<dbReference type="GO" id="GO:0000270">
    <property type="term" value="P:peptidoglycan metabolic process"/>
    <property type="evidence" value="ECO:0007669"/>
    <property type="project" value="InterPro"/>
</dbReference>
<evidence type="ECO:0000313" key="5">
    <source>
        <dbReference type="Proteomes" id="UP000824124"/>
    </source>
</evidence>
<dbReference type="GO" id="GO:0008933">
    <property type="term" value="F:peptidoglycan lytic transglycosylase activity"/>
    <property type="evidence" value="ECO:0007669"/>
    <property type="project" value="InterPro"/>
</dbReference>
<dbReference type="Proteomes" id="UP000824124">
    <property type="component" value="Unassembled WGS sequence"/>
</dbReference>
<reference evidence="4" key="2">
    <citation type="journal article" date="2021" name="PeerJ">
        <title>Extensive microbial diversity within the chicken gut microbiome revealed by metagenomics and culture.</title>
        <authorList>
            <person name="Gilroy R."/>
            <person name="Ravi A."/>
            <person name="Getino M."/>
            <person name="Pursley I."/>
            <person name="Horton D.L."/>
            <person name="Alikhan N.F."/>
            <person name="Baker D."/>
            <person name="Gharbi K."/>
            <person name="Hall N."/>
            <person name="Watson M."/>
            <person name="Adriaenssens E.M."/>
            <person name="Foster-Nyarko E."/>
            <person name="Jarju S."/>
            <person name="Secka A."/>
            <person name="Antonio M."/>
            <person name="Oren A."/>
            <person name="Chaudhuri R.R."/>
            <person name="La Ragione R."/>
            <person name="Hildebrand F."/>
            <person name="Pallen M.J."/>
        </authorList>
    </citation>
    <scope>NUCLEOTIDE SEQUENCE</scope>
    <source>
        <strain evidence="4">2830</strain>
    </source>
</reference>
<dbReference type="InterPro" id="IPR023346">
    <property type="entry name" value="Lysozyme-like_dom_sf"/>
</dbReference>
<keyword evidence="2" id="KW-1133">Transmembrane helix</keyword>
<feature type="transmembrane region" description="Helical" evidence="2">
    <location>
        <begin position="12"/>
        <end position="31"/>
    </location>
</feature>
<dbReference type="SUPFAM" id="SSF53955">
    <property type="entry name" value="Lysozyme-like"/>
    <property type="match status" value="1"/>
</dbReference>
<comment type="similarity">
    <text evidence="1">Belongs to the transglycosylase Slt family.</text>
</comment>
<name>A0A9D1HM93_9FIRM</name>
<comment type="caution">
    <text evidence="4">The sequence shown here is derived from an EMBL/GenBank/DDBJ whole genome shotgun (WGS) entry which is preliminary data.</text>
</comment>
<protein>
    <submittedName>
        <fullName evidence="4">Lytic transglycosylase domain-containing protein</fullName>
    </submittedName>
</protein>
<dbReference type="PANTHER" id="PTHR37423:SF2">
    <property type="entry name" value="MEMBRANE-BOUND LYTIC MUREIN TRANSGLYCOSYLASE C"/>
    <property type="match status" value="1"/>
</dbReference>
<sequence>MIQKTTRRRRRLNLRLLLPAALLIILLVLIWQRWLPYWLYPTEYFDEIEIAAANAGIDPYLALAVAKVESNFQAEAISSAGAVGIMQLMPDTGAWLAEKGGYEFTEDMLTDPEYNVRQGCQYLRYLLEYWDWNVCLAVASYNAGQTKVSAWLSDGVWDGTEANARQIPFDETRDYVRRVLAVYNEYHKLY</sequence>
<gene>
    <name evidence="4" type="ORF">IAB00_06820</name>
</gene>
<accession>A0A9D1HM93</accession>
<dbReference type="GO" id="GO:0016020">
    <property type="term" value="C:membrane"/>
    <property type="evidence" value="ECO:0007669"/>
    <property type="project" value="InterPro"/>
</dbReference>
<reference evidence="4" key="1">
    <citation type="submission" date="2020-10" db="EMBL/GenBank/DDBJ databases">
        <authorList>
            <person name="Gilroy R."/>
        </authorList>
    </citation>
    <scope>NUCLEOTIDE SEQUENCE</scope>
    <source>
        <strain evidence="4">2830</strain>
    </source>
</reference>
<dbReference type="CDD" id="cd16896">
    <property type="entry name" value="LT_Slt70-like"/>
    <property type="match status" value="1"/>
</dbReference>
<evidence type="ECO:0000259" key="3">
    <source>
        <dbReference type="Pfam" id="PF01464"/>
    </source>
</evidence>
<keyword evidence="2" id="KW-0812">Transmembrane</keyword>
<dbReference type="Pfam" id="PF01464">
    <property type="entry name" value="SLT"/>
    <property type="match status" value="1"/>
</dbReference>
<proteinExistence type="inferred from homology"/>
<organism evidence="4 5">
    <name type="scientific">Candidatus Avidehalobacter gallistercoris</name>
    <dbReference type="NCBI Taxonomy" id="2840694"/>
    <lineage>
        <taxon>Bacteria</taxon>
        <taxon>Bacillati</taxon>
        <taxon>Bacillota</taxon>
        <taxon>Clostridia</taxon>
        <taxon>Eubacteriales</taxon>
        <taxon>Peptococcaceae</taxon>
        <taxon>Peptococcaceae incertae sedis</taxon>
        <taxon>Candidatus Avidehalobacter</taxon>
    </lineage>
</organism>
<dbReference type="InterPro" id="IPR008258">
    <property type="entry name" value="Transglycosylase_SLT_dom_1"/>
</dbReference>
<dbReference type="EMBL" id="DVMH01000033">
    <property type="protein sequence ID" value="HIU10931.1"/>
    <property type="molecule type" value="Genomic_DNA"/>
</dbReference>
<dbReference type="Gene3D" id="1.10.530.10">
    <property type="match status" value="1"/>
</dbReference>
<dbReference type="PANTHER" id="PTHR37423">
    <property type="entry name" value="SOLUBLE LYTIC MUREIN TRANSGLYCOSYLASE-RELATED"/>
    <property type="match status" value="1"/>
</dbReference>
<keyword evidence="2" id="KW-0472">Membrane</keyword>
<evidence type="ECO:0000313" key="4">
    <source>
        <dbReference type="EMBL" id="HIU10931.1"/>
    </source>
</evidence>
<evidence type="ECO:0000256" key="2">
    <source>
        <dbReference type="SAM" id="Phobius"/>
    </source>
</evidence>
<dbReference type="AlphaFoldDB" id="A0A9D1HM93"/>
<evidence type="ECO:0000256" key="1">
    <source>
        <dbReference type="ARBA" id="ARBA00007734"/>
    </source>
</evidence>
<dbReference type="PROSITE" id="PS00922">
    <property type="entry name" value="TRANSGLYCOSYLASE"/>
    <property type="match status" value="1"/>
</dbReference>
<feature type="domain" description="Transglycosylase SLT" evidence="3">
    <location>
        <begin position="48"/>
        <end position="153"/>
    </location>
</feature>